<evidence type="ECO:0000259" key="10">
    <source>
        <dbReference type="PROSITE" id="PS50038"/>
    </source>
</evidence>
<dbReference type="InterPro" id="IPR036790">
    <property type="entry name" value="Frizzled_dom_sf"/>
</dbReference>
<evidence type="ECO:0000256" key="9">
    <source>
        <dbReference type="SAM" id="SignalP"/>
    </source>
</evidence>
<feature type="domain" description="FZ" evidence="10">
    <location>
        <begin position="20"/>
        <end position="147"/>
    </location>
</feature>
<evidence type="ECO:0000256" key="5">
    <source>
        <dbReference type="ARBA" id="ARBA00023136"/>
    </source>
</evidence>
<evidence type="ECO:0008006" key="14">
    <source>
        <dbReference type="Google" id="ProtNLM"/>
    </source>
</evidence>
<keyword evidence="9" id="KW-0732">Signal</keyword>
<dbReference type="PROSITE" id="PS50038">
    <property type="entry name" value="FZ"/>
    <property type="match status" value="1"/>
</dbReference>
<evidence type="ECO:0000259" key="11">
    <source>
        <dbReference type="PROSITE" id="PS50261"/>
    </source>
</evidence>
<dbReference type="PANTHER" id="PTHR31787:SF3">
    <property type="entry name" value="FRIZZLED AND SMOOTHENED-LIKE PROTEIN H"/>
    <property type="match status" value="1"/>
</dbReference>
<dbReference type="InterPro" id="IPR000539">
    <property type="entry name" value="Frizzled/Smoothened_7TM"/>
</dbReference>
<proteinExistence type="inferred from homology"/>
<keyword evidence="6" id="KW-1015">Disulfide bond</keyword>
<protein>
    <recommendedName>
        <fullName evidence="14">G-protein coupled receptors family 2 profile 2 domain-containing protein</fullName>
    </recommendedName>
</protein>
<dbReference type="SUPFAM" id="SSF63501">
    <property type="entry name" value="Frizzled cysteine-rich domain"/>
    <property type="match status" value="1"/>
</dbReference>
<evidence type="ECO:0000256" key="3">
    <source>
        <dbReference type="ARBA" id="ARBA00022692"/>
    </source>
</evidence>
<comment type="caution">
    <text evidence="12">The sequence shown here is derived from an EMBL/GenBank/DDBJ whole genome shotgun (WGS) entry which is preliminary data.</text>
</comment>
<dbReference type="InterPro" id="IPR017981">
    <property type="entry name" value="GPCR_2-like_7TM"/>
</dbReference>
<feature type="signal peptide" evidence="9">
    <location>
        <begin position="1"/>
        <end position="22"/>
    </location>
</feature>
<dbReference type="InterPro" id="IPR020067">
    <property type="entry name" value="Frizzled_dom"/>
</dbReference>
<comment type="similarity">
    <text evidence="2">Belongs to the G-protein coupled receptor Fz/Smo family.</text>
</comment>
<dbReference type="AlphaFoldDB" id="A0A8H3M8H7"/>
<comment type="subcellular location">
    <subcellularLocation>
        <location evidence="1">Membrane</location>
        <topology evidence="1">Multi-pass membrane protein</topology>
    </subcellularLocation>
</comment>
<evidence type="ECO:0000256" key="8">
    <source>
        <dbReference type="SAM" id="Phobius"/>
    </source>
</evidence>
<dbReference type="OrthoDB" id="26203at2759"/>
<evidence type="ECO:0000313" key="13">
    <source>
        <dbReference type="Proteomes" id="UP000615446"/>
    </source>
</evidence>
<keyword evidence="7" id="KW-0675">Receptor</keyword>
<feature type="transmembrane region" description="Helical" evidence="8">
    <location>
        <begin position="435"/>
        <end position="455"/>
    </location>
</feature>
<gene>
    <name evidence="12" type="ORF">RCL2_002650600</name>
</gene>
<feature type="transmembrane region" description="Helical" evidence="8">
    <location>
        <begin position="338"/>
        <end position="360"/>
    </location>
</feature>
<accession>A0A8H3M8H7</accession>
<dbReference type="PANTHER" id="PTHR31787">
    <property type="entry name" value="G-PROTEIN-COUPLED RECEPTOR GPCR FAMILY PROTEIN"/>
    <property type="match status" value="1"/>
</dbReference>
<dbReference type="GO" id="GO:0016020">
    <property type="term" value="C:membrane"/>
    <property type="evidence" value="ECO:0007669"/>
    <property type="project" value="UniProtKB-SubCell"/>
</dbReference>
<dbReference type="GO" id="GO:0007166">
    <property type="term" value="P:cell surface receptor signaling pathway"/>
    <property type="evidence" value="ECO:0007669"/>
    <property type="project" value="InterPro"/>
</dbReference>
<dbReference type="Gene3D" id="1.10.2000.10">
    <property type="entry name" value="Frizzled cysteine-rich domain"/>
    <property type="match status" value="1"/>
</dbReference>
<feature type="transmembrane region" description="Helical" evidence="8">
    <location>
        <begin position="227"/>
        <end position="246"/>
    </location>
</feature>
<feature type="transmembrane region" description="Helical" evidence="8">
    <location>
        <begin position="255"/>
        <end position="276"/>
    </location>
</feature>
<evidence type="ECO:0000256" key="6">
    <source>
        <dbReference type="ARBA" id="ARBA00023157"/>
    </source>
</evidence>
<feature type="domain" description="G-protein coupled receptors family 2 profile 2" evidence="11">
    <location>
        <begin position="221"/>
        <end position="479"/>
    </location>
</feature>
<dbReference type="PROSITE" id="PS50261">
    <property type="entry name" value="G_PROTEIN_RECEP_F2_4"/>
    <property type="match status" value="1"/>
</dbReference>
<dbReference type="Pfam" id="PF01392">
    <property type="entry name" value="Fz"/>
    <property type="match status" value="1"/>
</dbReference>
<evidence type="ECO:0000256" key="4">
    <source>
        <dbReference type="ARBA" id="ARBA00022989"/>
    </source>
</evidence>
<dbReference type="Proteomes" id="UP000615446">
    <property type="component" value="Unassembled WGS sequence"/>
</dbReference>
<feature type="transmembrane region" description="Helical" evidence="8">
    <location>
        <begin position="497"/>
        <end position="518"/>
    </location>
</feature>
<evidence type="ECO:0000313" key="12">
    <source>
        <dbReference type="EMBL" id="GET00031.1"/>
    </source>
</evidence>
<feature type="chain" id="PRO_5034487020" description="G-protein coupled receptors family 2 profile 2 domain-containing protein" evidence="9">
    <location>
        <begin position="23"/>
        <end position="552"/>
    </location>
</feature>
<evidence type="ECO:0000256" key="7">
    <source>
        <dbReference type="ARBA" id="ARBA00023170"/>
    </source>
</evidence>
<name>A0A8H3M8H7_9GLOM</name>
<feature type="transmembrane region" description="Helical" evidence="8">
    <location>
        <begin position="380"/>
        <end position="398"/>
    </location>
</feature>
<dbReference type="Pfam" id="PF01534">
    <property type="entry name" value="Frizzled"/>
    <property type="match status" value="1"/>
</dbReference>
<evidence type="ECO:0000256" key="1">
    <source>
        <dbReference type="ARBA" id="ARBA00004141"/>
    </source>
</evidence>
<keyword evidence="4 8" id="KW-1133">Transmembrane helix</keyword>
<feature type="transmembrane region" description="Helical" evidence="8">
    <location>
        <begin position="303"/>
        <end position="326"/>
    </location>
</feature>
<organism evidence="12 13">
    <name type="scientific">Rhizophagus clarus</name>
    <dbReference type="NCBI Taxonomy" id="94130"/>
    <lineage>
        <taxon>Eukaryota</taxon>
        <taxon>Fungi</taxon>
        <taxon>Fungi incertae sedis</taxon>
        <taxon>Mucoromycota</taxon>
        <taxon>Glomeromycotina</taxon>
        <taxon>Glomeromycetes</taxon>
        <taxon>Glomerales</taxon>
        <taxon>Glomeraceae</taxon>
        <taxon>Rhizophagus</taxon>
    </lineage>
</organism>
<dbReference type="Gene3D" id="1.20.1070.10">
    <property type="entry name" value="Rhodopsin 7-helix transmembrane proteins"/>
    <property type="match status" value="1"/>
</dbReference>
<sequence length="552" mass="62530">MKFQNLILSFVLLIGIILDVQGDSCVEYFKDGVCSNYIAETEFVYLKENKTVESIENSLGDILIVQGLAILNDVETKKCVEDFTKYICATIYPKCTLVANTQQANVIIPCKSTCTNAITSCNNIEQPSQIVQDILSLPTFPRNCSGLIKQTSPLNIEYPISNCDPLLQIKDEPRCFSPLVVDIAKVKSDSDTLNADYCHNGCCVPCPQSYNLYPQGYYVKGIFAAQIIKSISAIFSGFVLISYIILPKRRSHPSIMLLFISLSIFLYSSNVFFSIFNQKKIQCVDNITPSTQENNTLCAIQGAFLIFAAQASTIWAGIVMLNFHLHTVWDSNLLANKYIYIHLIAWGIPSLLTLIALTTASIKYQFGGFCTVAINIANELYFYPMLTIVIPSFLIHLYTSYHIFKSSKTSLTNSTLLSNIQHNQIIESLRIQSHAFLLVILLTIIVLFYWLFYFFNVKKIVEYSQNNEFLVKWLTCIQSGKGQNICSEISKNYMPSFFLLIAAEIINSLIGFILFGLFTNNIFWNDWNSFIKEKLSRSLIKKVEMPEQFFTI</sequence>
<dbReference type="InterPro" id="IPR050949">
    <property type="entry name" value="GPCR_Fz/Smo-like"/>
</dbReference>
<dbReference type="GO" id="GO:0004888">
    <property type="term" value="F:transmembrane signaling receptor activity"/>
    <property type="evidence" value="ECO:0007669"/>
    <property type="project" value="InterPro"/>
</dbReference>
<evidence type="ECO:0000256" key="2">
    <source>
        <dbReference type="ARBA" id="ARBA00008077"/>
    </source>
</evidence>
<keyword evidence="3 8" id="KW-0812">Transmembrane</keyword>
<reference evidence="12" key="1">
    <citation type="submission" date="2019-10" db="EMBL/GenBank/DDBJ databases">
        <title>Conservation and host-specific expression of non-tandemly repeated heterogenous ribosome RNA gene in arbuscular mycorrhizal fungi.</title>
        <authorList>
            <person name="Maeda T."/>
            <person name="Kobayashi Y."/>
            <person name="Nakagawa T."/>
            <person name="Ezawa T."/>
            <person name="Yamaguchi K."/>
            <person name="Bino T."/>
            <person name="Nishimoto Y."/>
            <person name="Shigenobu S."/>
            <person name="Kawaguchi M."/>
        </authorList>
    </citation>
    <scope>NUCLEOTIDE SEQUENCE</scope>
    <source>
        <strain evidence="12">HR1</strain>
    </source>
</reference>
<keyword evidence="5 8" id="KW-0472">Membrane</keyword>
<dbReference type="EMBL" id="BLAL01000285">
    <property type="protein sequence ID" value="GET00031.1"/>
    <property type="molecule type" value="Genomic_DNA"/>
</dbReference>
<dbReference type="SMART" id="SM01330">
    <property type="entry name" value="Frizzled"/>
    <property type="match status" value="1"/>
</dbReference>